<dbReference type="PANTHER" id="PTHR23542">
    <property type="match status" value="1"/>
</dbReference>
<feature type="transmembrane region" description="Helical" evidence="4">
    <location>
        <begin position="171"/>
        <end position="189"/>
    </location>
</feature>
<proteinExistence type="predicted"/>
<organism evidence="6 7">
    <name type="scientific">Providencia rettgeri</name>
    <dbReference type="NCBI Taxonomy" id="587"/>
    <lineage>
        <taxon>Bacteria</taxon>
        <taxon>Pseudomonadati</taxon>
        <taxon>Pseudomonadota</taxon>
        <taxon>Gammaproteobacteria</taxon>
        <taxon>Enterobacterales</taxon>
        <taxon>Morganellaceae</taxon>
        <taxon>Providencia</taxon>
    </lineage>
</organism>
<evidence type="ECO:0000256" key="4">
    <source>
        <dbReference type="SAM" id="Phobius"/>
    </source>
</evidence>
<dbReference type="Pfam" id="PF07690">
    <property type="entry name" value="MFS_1"/>
    <property type="match status" value="2"/>
</dbReference>
<dbReference type="InterPro" id="IPR036259">
    <property type="entry name" value="MFS_trans_sf"/>
</dbReference>
<reference evidence="6 7" key="1">
    <citation type="submission" date="2017-07" db="EMBL/GenBank/DDBJ databases">
        <title>blaIMP-27 on transferable plasmids in Proteus mirabilis and Providencia rettgeri.</title>
        <authorList>
            <person name="Potter R."/>
        </authorList>
    </citation>
    <scope>NUCLEOTIDE SEQUENCE [LARGE SCALE GENOMIC DNA]</scope>
    <source>
        <strain evidence="6 7">PR1</strain>
    </source>
</reference>
<dbReference type="RefSeq" id="WP_094960561.1">
    <property type="nucleotide sequence ID" value="NZ_NOWC01000001.1"/>
</dbReference>
<feature type="transmembrane region" description="Helical" evidence="4">
    <location>
        <begin position="304"/>
        <end position="326"/>
    </location>
</feature>
<evidence type="ECO:0000256" key="3">
    <source>
        <dbReference type="ARBA" id="ARBA00023136"/>
    </source>
</evidence>
<dbReference type="PANTHER" id="PTHR23542:SF1">
    <property type="entry name" value="MAJOR FACILITATOR SUPERFAMILY (MFS) PROFILE DOMAIN-CONTAINING PROTEIN"/>
    <property type="match status" value="1"/>
</dbReference>
<evidence type="ECO:0000313" key="7">
    <source>
        <dbReference type="Proteomes" id="UP000216001"/>
    </source>
</evidence>
<dbReference type="PROSITE" id="PS50850">
    <property type="entry name" value="MFS"/>
    <property type="match status" value="1"/>
</dbReference>
<evidence type="ECO:0000256" key="1">
    <source>
        <dbReference type="ARBA" id="ARBA00022692"/>
    </source>
</evidence>
<dbReference type="Gene3D" id="1.20.1250.20">
    <property type="entry name" value="MFS general substrate transporter like domains"/>
    <property type="match status" value="2"/>
</dbReference>
<dbReference type="InterPro" id="IPR020846">
    <property type="entry name" value="MFS_dom"/>
</dbReference>
<feature type="transmembrane region" description="Helical" evidence="4">
    <location>
        <begin position="338"/>
        <end position="356"/>
    </location>
</feature>
<feature type="transmembrane region" description="Helical" evidence="4">
    <location>
        <begin position="368"/>
        <end position="388"/>
    </location>
</feature>
<dbReference type="GO" id="GO:0022857">
    <property type="term" value="F:transmembrane transporter activity"/>
    <property type="evidence" value="ECO:0007669"/>
    <property type="project" value="InterPro"/>
</dbReference>
<feature type="transmembrane region" description="Helical" evidence="4">
    <location>
        <begin position="250"/>
        <end position="273"/>
    </location>
</feature>
<name>A0A264VZ19_PRORE</name>
<comment type="caution">
    <text evidence="6">The sequence shown here is derived from an EMBL/GenBank/DDBJ whole genome shotgun (WGS) entry which is preliminary data.</text>
</comment>
<protein>
    <submittedName>
        <fullName evidence="6">MFS transporter</fullName>
    </submittedName>
</protein>
<feature type="transmembrane region" description="Helical" evidence="4">
    <location>
        <begin position="210"/>
        <end position="230"/>
    </location>
</feature>
<keyword evidence="3 4" id="KW-0472">Membrane</keyword>
<feature type="transmembrane region" description="Helical" evidence="4">
    <location>
        <begin position="17"/>
        <end position="40"/>
    </location>
</feature>
<dbReference type="InterPro" id="IPR011701">
    <property type="entry name" value="MFS"/>
</dbReference>
<sequence length="405" mass="43245">MIGRYQQLFQAKENQHFVIAGLLARLALPMMGIGIITLLAQLKGSYTLAGLVSATFVLTYALLSPQVSRLVDKFGQFRVLPVVTAVSVLGVFIIIITTWLSLPDIGLFIGALLTGAMPSMSAMVRARWTAQYKDQPVLQTAYSLETVFDDATFIVGPPLSVGISVALFPQAGLLVAAILLAVGMALFISQRSTEPKVVVSDYLVIPNKSIISMVGLQLLIVLMIALGVIVGSVDILSVTLAQLQQQPAMASLVLSAYAVGSCAMGIVFGGLTFNTPLPRLLFLSGLMTFLSIVPMWWVVGVYSLSVVVFISGLFFAPTMIIAMTLVEKIVPQNKLTEGMTWLLAGLNIGVAIGAMLTGKMVDTYGSYAGYAVAISGGVLVLISTWLSYLRDKTQQKVAVECENGH</sequence>
<feature type="domain" description="Major facilitator superfamily (MFS) profile" evidence="5">
    <location>
        <begin position="211"/>
        <end position="405"/>
    </location>
</feature>
<feature type="transmembrane region" description="Helical" evidence="4">
    <location>
        <begin position="77"/>
        <end position="99"/>
    </location>
</feature>
<dbReference type="SUPFAM" id="SSF103473">
    <property type="entry name" value="MFS general substrate transporter"/>
    <property type="match status" value="1"/>
</dbReference>
<keyword evidence="2 4" id="KW-1133">Transmembrane helix</keyword>
<dbReference type="GeneID" id="92274917"/>
<evidence type="ECO:0000259" key="5">
    <source>
        <dbReference type="PROSITE" id="PS50850"/>
    </source>
</evidence>
<dbReference type="Proteomes" id="UP000216001">
    <property type="component" value="Unassembled WGS sequence"/>
</dbReference>
<keyword evidence="1 4" id="KW-0812">Transmembrane</keyword>
<feature type="transmembrane region" description="Helical" evidence="4">
    <location>
        <begin position="46"/>
        <end position="65"/>
    </location>
</feature>
<feature type="transmembrane region" description="Helical" evidence="4">
    <location>
        <begin position="280"/>
        <end position="298"/>
    </location>
</feature>
<gene>
    <name evidence="6" type="ORF">CHI95_01770</name>
</gene>
<evidence type="ECO:0000256" key="2">
    <source>
        <dbReference type="ARBA" id="ARBA00022989"/>
    </source>
</evidence>
<dbReference type="EMBL" id="NOWC01000001">
    <property type="protein sequence ID" value="OZS76582.1"/>
    <property type="molecule type" value="Genomic_DNA"/>
</dbReference>
<accession>A0A264VZ19</accession>
<evidence type="ECO:0000313" key="6">
    <source>
        <dbReference type="EMBL" id="OZS76582.1"/>
    </source>
</evidence>
<dbReference type="AlphaFoldDB" id="A0A264VZ19"/>